<dbReference type="EMBL" id="RKHQ01000001">
    <property type="protein sequence ID" value="ROR95861.1"/>
    <property type="molecule type" value="Genomic_DNA"/>
</dbReference>
<feature type="transmembrane region" description="Helical" evidence="6">
    <location>
        <begin position="58"/>
        <end position="77"/>
    </location>
</feature>
<dbReference type="OrthoDB" id="5125307at2"/>
<gene>
    <name evidence="8" type="ORF">EDD28_0424</name>
</gene>
<keyword evidence="2" id="KW-1003">Cell membrane</keyword>
<evidence type="ECO:0000256" key="3">
    <source>
        <dbReference type="ARBA" id="ARBA00022692"/>
    </source>
</evidence>
<evidence type="ECO:0000256" key="1">
    <source>
        <dbReference type="ARBA" id="ARBA00004651"/>
    </source>
</evidence>
<name>A0A3N2D7V9_9MICO</name>
<feature type="transmembrane region" description="Helical" evidence="6">
    <location>
        <begin position="24"/>
        <end position="42"/>
    </location>
</feature>
<sequence>MARKQRPHESPHERWEDLGRGKRRAIVVLGAVQVSLTAWAAYDLWHRPAEQVKGGHKLPWALSLAVNWVGPITYLAAGRVKP</sequence>
<organism evidence="8 9">
    <name type="scientific">Salana multivorans</name>
    <dbReference type="NCBI Taxonomy" id="120377"/>
    <lineage>
        <taxon>Bacteria</taxon>
        <taxon>Bacillati</taxon>
        <taxon>Actinomycetota</taxon>
        <taxon>Actinomycetes</taxon>
        <taxon>Micrococcales</taxon>
        <taxon>Beutenbergiaceae</taxon>
        <taxon>Salana</taxon>
    </lineage>
</organism>
<evidence type="ECO:0000256" key="5">
    <source>
        <dbReference type="ARBA" id="ARBA00023136"/>
    </source>
</evidence>
<comment type="subcellular location">
    <subcellularLocation>
        <location evidence="1">Cell membrane</location>
        <topology evidence="1">Multi-pass membrane protein</topology>
    </subcellularLocation>
</comment>
<keyword evidence="5 6" id="KW-0472">Membrane</keyword>
<keyword evidence="9" id="KW-1185">Reference proteome</keyword>
<keyword evidence="3 6" id="KW-0812">Transmembrane</keyword>
<dbReference type="AlphaFoldDB" id="A0A3N2D7V9"/>
<keyword evidence="4 6" id="KW-1133">Transmembrane helix</keyword>
<dbReference type="GO" id="GO:0005886">
    <property type="term" value="C:plasma membrane"/>
    <property type="evidence" value="ECO:0007669"/>
    <property type="project" value="UniProtKB-SubCell"/>
</dbReference>
<evidence type="ECO:0000256" key="2">
    <source>
        <dbReference type="ARBA" id="ARBA00022475"/>
    </source>
</evidence>
<dbReference type="InterPro" id="IPR027379">
    <property type="entry name" value="CLS_N"/>
</dbReference>
<protein>
    <submittedName>
        <fullName evidence="8">Phospholipase D-like protein</fullName>
    </submittedName>
</protein>
<dbReference type="RefSeq" id="WP_123738118.1">
    <property type="nucleotide sequence ID" value="NZ_CALFQU010000020.1"/>
</dbReference>
<evidence type="ECO:0000259" key="7">
    <source>
        <dbReference type="Pfam" id="PF13396"/>
    </source>
</evidence>
<evidence type="ECO:0000256" key="4">
    <source>
        <dbReference type="ARBA" id="ARBA00022989"/>
    </source>
</evidence>
<evidence type="ECO:0000313" key="9">
    <source>
        <dbReference type="Proteomes" id="UP000275356"/>
    </source>
</evidence>
<proteinExistence type="predicted"/>
<feature type="domain" description="Cardiolipin synthase N-terminal" evidence="7">
    <location>
        <begin position="36"/>
        <end position="79"/>
    </location>
</feature>
<accession>A0A3N2D7V9</accession>
<reference evidence="8 9" key="1">
    <citation type="submission" date="2018-11" db="EMBL/GenBank/DDBJ databases">
        <title>Sequencing the genomes of 1000 actinobacteria strains.</title>
        <authorList>
            <person name="Klenk H.-P."/>
        </authorList>
    </citation>
    <scope>NUCLEOTIDE SEQUENCE [LARGE SCALE GENOMIC DNA]</scope>
    <source>
        <strain evidence="8 9">DSM 13521</strain>
    </source>
</reference>
<evidence type="ECO:0000313" key="8">
    <source>
        <dbReference type="EMBL" id="ROR95861.1"/>
    </source>
</evidence>
<dbReference type="Proteomes" id="UP000275356">
    <property type="component" value="Unassembled WGS sequence"/>
</dbReference>
<comment type="caution">
    <text evidence="8">The sequence shown here is derived from an EMBL/GenBank/DDBJ whole genome shotgun (WGS) entry which is preliminary data.</text>
</comment>
<evidence type="ECO:0000256" key="6">
    <source>
        <dbReference type="SAM" id="Phobius"/>
    </source>
</evidence>
<dbReference type="Pfam" id="PF13396">
    <property type="entry name" value="PLDc_N"/>
    <property type="match status" value="1"/>
</dbReference>